<evidence type="ECO:0000313" key="2">
    <source>
        <dbReference type="EMBL" id="OGF28190.1"/>
    </source>
</evidence>
<dbReference type="PANTHER" id="PTHR30092:SF0">
    <property type="entry name" value="INNER MEMBRANE PROTEIN CRED"/>
    <property type="match status" value="1"/>
</dbReference>
<sequence>MLNDKKIKNSSTIKFAAVAFLVLLLLIPLGMIQVLVYEREARRDDAVREVSSKWGEEQTLAGPILSVPYKTYVTSIADNKTTATEQIAYAHFLPEKLNVTGEVFPEMRQRGIYDIVVYDSNLNVSGEFLNPDFTQLAIPGKDILWSDAIVSVGIPDMKGIKDNITLHWDAADYALQPGIATRDVVASGVSANIPLNSGGAKEKYTFSFQLALNGSKTLQFAPLGAQTNVHLASPWPDPSFNGAFLPDSREVNESGFSADWKVLHLNRNYPQSWQGKATKEITDSAFGVELRIPVDEYQKTTRSVKYGIMLIALTFLVFFLVEMFNRKRIHPIQYILVGLALCVFYLLLLSLSEYIHFNYAYLAASIATILLITGYVKTVFRNNKLTLIQGLILAIIYGFVYILLQVEDYALLMGSIGLFVVLAVVMYVSRNINWYGFNLEEK</sequence>
<evidence type="ECO:0000256" key="1">
    <source>
        <dbReference type="SAM" id="Phobius"/>
    </source>
</evidence>
<dbReference type="Proteomes" id="UP000178925">
    <property type="component" value="Unassembled WGS sequence"/>
</dbReference>
<feature type="transmembrane region" description="Helical" evidence="1">
    <location>
        <begin position="385"/>
        <end position="404"/>
    </location>
</feature>
<comment type="caution">
    <text evidence="2">The sequence shown here is derived from an EMBL/GenBank/DDBJ whole genome shotgun (WGS) entry which is preliminary data.</text>
</comment>
<feature type="transmembrane region" description="Helical" evidence="1">
    <location>
        <begin position="332"/>
        <end position="351"/>
    </location>
</feature>
<protein>
    <recommendedName>
        <fullName evidence="4">Cell envelope integrity protein CreD</fullName>
    </recommendedName>
</protein>
<feature type="transmembrane region" description="Helical" evidence="1">
    <location>
        <begin position="306"/>
        <end position="325"/>
    </location>
</feature>
<evidence type="ECO:0000313" key="3">
    <source>
        <dbReference type="Proteomes" id="UP000178925"/>
    </source>
</evidence>
<keyword evidence="1" id="KW-1133">Transmembrane helix</keyword>
<feature type="transmembrane region" description="Helical" evidence="1">
    <location>
        <begin position="410"/>
        <end position="428"/>
    </location>
</feature>
<reference evidence="2 3" key="1">
    <citation type="journal article" date="2016" name="Nat. Commun.">
        <title>Thousands of microbial genomes shed light on interconnected biogeochemical processes in an aquifer system.</title>
        <authorList>
            <person name="Anantharaman K."/>
            <person name="Brown C.T."/>
            <person name="Hug L.A."/>
            <person name="Sharon I."/>
            <person name="Castelle C.J."/>
            <person name="Probst A.J."/>
            <person name="Thomas B.C."/>
            <person name="Singh A."/>
            <person name="Wilkins M.J."/>
            <person name="Karaoz U."/>
            <person name="Brodie E.L."/>
            <person name="Williams K.H."/>
            <person name="Hubbard S.S."/>
            <person name="Banfield J.F."/>
        </authorList>
    </citation>
    <scope>NUCLEOTIDE SEQUENCE [LARGE SCALE GENOMIC DNA]</scope>
</reference>
<evidence type="ECO:0008006" key="4">
    <source>
        <dbReference type="Google" id="ProtNLM"/>
    </source>
</evidence>
<dbReference type="InterPro" id="IPR010364">
    <property type="entry name" value="Uncharacterised_IM_CreD"/>
</dbReference>
<gene>
    <name evidence="2" type="ORF">A2242_01125</name>
</gene>
<dbReference type="STRING" id="1797995.A2242_01125"/>
<proteinExistence type="predicted"/>
<feature type="transmembrane region" description="Helical" evidence="1">
    <location>
        <begin position="357"/>
        <end position="376"/>
    </location>
</feature>
<keyword evidence="1" id="KW-0812">Transmembrane</keyword>
<dbReference type="PIRSF" id="PIRSF004548">
    <property type="entry name" value="CreD"/>
    <property type="match status" value="1"/>
</dbReference>
<name>A0A1F5SNC4_9BACT</name>
<keyword evidence="1" id="KW-0472">Membrane</keyword>
<dbReference type="PANTHER" id="PTHR30092">
    <property type="entry name" value="INNER MEMBRANE PROTEIN CRED"/>
    <property type="match status" value="1"/>
</dbReference>
<dbReference type="EMBL" id="MFGC01000018">
    <property type="protein sequence ID" value="OGF28190.1"/>
    <property type="molecule type" value="Genomic_DNA"/>
</dbReference>
<dbReference type="GO" id="GO:0005886">
    <property type="term" value="C:plasma membrane"/>
    <property type="evidence" value="ECO:0007669"/>
    <property type="project" value="TreeGrafter"/>
</dbReference>
<dbReference type="AlphaFoldDB" id="A0A1F5SNC4"/>
<accession>A0A1F5SNC4</accession>
<dbReference type="Pfam" id="PF06123">
    <property type="entry name" value="CreD"/>
    <property type="match status" value="1"/>
</dbReference>
<dbReference type="NCBIfam" id="NF008712">
    <property type="entry name" value="PRK11715.1-1"/>
    <property type="match status" value="1"/>
</dbReference>
<organism evidence="2 3">
    <name type="scientific">Candidatus Falkowbacteria bacterium RIFOXYA2_FULL_47_9</name>
    <dbReference type="NCBI Taxonomy" id="1797995"/>
    <lineage>
        <taxon>Bacteria</taxon>
        <taxon>Candidatus Falkowiibacteriota</taxon>
    </lineage>
</organism>